<accession>C7NFA6</accession>
<proteinExistence type="predicted"/>
<evidence type="ECO:0000313" key="4">
    <source>
        <dbReference type="EMBL" id="ACV07359.1"/>
    </source>
</evidence>
<evidence type="ECO:0000259" key="3">
    <source>
        <dbReference type="SMART" id="SM00858"/>
    </source>
</evidence>
<evidence type="ECO:0000313" key="5">
    <source>
        <dbReference type="Proteomes" id="UP000006666"/>
    </source>
</evidence>
<dbReference type="CDD" id="cd11614">
    <property type="entry name" value="SAF_CpaB_FlgA_like"/>
    <property type="match status" value="1"/>
</dbReference>
<dbReference type="KEGG" id="kse:Ksed_23910"/>
<organism evidence="4 5">
    <name type="scientific">Kytococcus sedentarius (strain ATCC 14392 / DSM 20547 / JCM 11482 / CCUG 33030 / NBRC 15357 / NCTC 11040 / CCM 314 / 541)</name>
    <name type="common">Micrococcus sedentarius</name>
    <dbReference type="NCBI Taxonomy" id="478801"/>
    <lineage>
        <taxon>Bacteria</taxon>
        <taxon>Bacillati</taxon>
        <taxon>Actinomycetota</taxon>
        <taxon>Actinomycetes</taxon>
        <taxon>Micrococcales</taxon>
        <taxon>Kytococcaceae</taxon>
        <taxon>Kytococcus</taxon>
    </lineage>
</organism>
<dbReference type="EMBL" id="CP001686">
    <property type="protein sequence ID" value="ACV07359.1"/>
    <property type="molecule type" value="Genomic_DNA"/>
</dbReference>
<protein>
    <submittedName>
        <fullName evidence="4">SAF domain-containing protein</fullName>
    </submittedName>
</protein>
<gene>
    <name evidence="4" type="ordered locus">Ksed_23910</name>
</gene>
<feature type="region of interest" description="Disordered" evidence="1">
    <location>
        <begin position="1"/>
        <end position="23"/>
    </location>
</feature>
<dbReference type="InterPro" id="IPR013974">
    <property type="entry name" value="SAF"/>
</dbReference>
<evidence type="ECO:0000256" key="1">
    <source>
        <dbReference type="SAM" id="MobiDB-lite"/>
    </source>
</evidence>
<feature type="signal peptide" evidence="2">
    <location>
        <begin position="1"/>
        <end position="46"/>
    </location>
</feature>
<dbReference type="SMART" id="SM00858">
    <property type="entry name" value="SAF"/>
    <property type="match status" value="1"/>
</dbReference>
<reference evidence="4 5" key="1">
    <citation type="journal article" date="2009" name="Stand. Genomic Sci.">
        <title>Complete genome sequence of Kytococcus sedentarius type strain (541).</title>
        <authorList>
            <person name="Sims D."/>
            <person name="Brettin T."/>
            <person name="Detter J.C."/>
            <person name="Han C."/>
            <person name="Lapidus A."/>
            <person name="Copeland A."/>
            <person name="Glavina Del Rio T."/>
            <person name="Nolan M."/>
            <person name="Chen F."/>
            <person name="Lucas S."/>
            <person name="Tice H."/>
            <person name="Cheng J.F."/>
            <person name="Bruce D."/>
            <person name="Goodwin L."/>
            <person name="Pitluck S."/>
            <person name="Ovchinnikova G."/>
            <person name="Pati A."/>
            <person name="Ivanova N."/>
            <person name="Mavrommatis K."/>
            <person name="Chen A."/>
            <person name="Palaniappan K."/>
            <person name="D'haeseleer P."/>
            <person name="Chain P."/>
            <person name="Bristow J."/>
            <person name="Eisen J.A."/>
            <person name="Markowitz V."/>
            <person name="Hugenholtz P."/>
            <person name="Schneider S."/>
            <person name="Goker M."/>
            <person name="Pukall R."/>
            <person name="Kyrpides N.C."/>
            <person name="Klenk H.P."/>
        </authorList>
    </citation>
    <scope>NUCLEOTIDE SEQUENCE [LARGE SCALE GENOMIC DNA]</scope>
    <source>
        <strain evidence="5">ATCC 14392 / DSM 20547 / JCM 11482 / CCUG 33030 / NBRC 15357 / NCTC 11040 / CCM 314 / 541</strain>
    </source>
</reference>
<name>C7NFA6_KYTSD</name>
<keyword evidence="2" id="KW-0732">Signal</keyword>
<sequence>MNPFRRRTRERTPSPTDRAPAHRVRRWRRVAAVLCGALAVGAGVQAAAPAPPVTTEVLVADAEIAPGTTLTAEHLRTIELPEGAAAWDAGSVEELTGRTVTIPLAPGDPVTPRSVLPAGEQIPGGRELIFLPVLDPPVLAAAHPGSTVRLVDRTTGETLADRATVRSTAPIDPDAVDSLGGLWLELTPAQSDAVASAGVQTGSQEGAVAVSLVRSPQE</sequence>
<dbReference type="HOGENOM" id="CLU_1265585_0_0_11"/>
<evidence type="ECO:0000256" key="2">
    <source>
        <dbReference type="SAM" id="SignalP"/>
    </source>
</evidence>
<keyword evidence="5" id="KW-1185">Reference proteome</keyword>
<dbReference type="Pfam" id="PF08666">
    <property type="entry name" value="SAF"/>
    <property type="match status" value="1"/>
</dbReference>
<feature type="chain" id="PRO_5002979243" evidence="2">
    <location>
        <begin position="47"/>
        <end position="218"/>
    </location>
</feature>
<dbReference type="STRING" id="478801.Ksed_23910"/>
<dbReference type="RefSeq" id="WP_015780288.1">
    <property type="nucleotide sequence ID" value="NC_013169.1"/>
</dbReference>
<dbReference type="Proteomes" id="UP000006666">
    <property type="component" value="Chromosome"/>
</dbReference>
<dbReference type="AlphaFoldDB" id="C7NFA6"/>
<feature type="domain" description="SAF" evidence="3">
    <location>
        <begin position="55"/>
        <end position="116"/>
    </location>
</feature>